<dbReference type="Pfam" id="PF17766">
    <property type="entry name" value="fn3_6"/>
    <property type="match status" value="1"/>
</dbReference>
<evidence type="ECO:0000313" key="3">
    <source>
        <dbReference type="Proteomes" id="UP000554482"/>
    </source>
</evidence>
<dbReference type="Gene3D" id="2.60.40.2310">
    <property type="match status" value="1"/>
</dbReference>
<dbReference type="GO" id="GO:0006508">
    <property type="term" value="P:proteolysis"/>
    <property type="evidence" value="ECO:0007669"/>
    <property type="project" value="UniProtKB-KW"/>
</dbReference>
<name>A0A7J6WQ81_THATH</name>
<feature type="domain" description="Subtilisin-like protease fibronectin type-III" evidence="1">
    <location>
        <begin position="28"/>
        <end position="115"/>
    </location>
</feature>
<keyword evidence="3" id="KW-1185">Reference proteome</keyword>
<dbReference type="EMBL" id="JABWDY010012400">
    <property type="protein sequence ID" value="KAF5199123.1"/>
    <property type="molecule type" value="Genomic_DNA"/>
</dbReference>
<evidence type="ECO:0000313" key="2">
    <source>
        <dbReference type="EMBL" id="KAF5199123.1"/>
    </source>
</evidence>
<dbReference type="OrthoDB" id="206201at2759"/>
<sequence>MSSVDDVVSSSTLSPANKSLVNEATVDAGKKVVTHRRVMKNVGKSENVVYDVKVSSHPSINIDVNPSRLVFSPENQSLSYEVTFTVIDDQMKDTLPKFGWIEWSDGFHKVRSPVAFTWGRGSVPSI</sequence>
<organism evidence="2 3">
    <name type="scientific">Thalictrum thalictroides</name>
    <name type="common">Rue-anemone</name>
    <name type="synonym">Anemone thalictroides</name>
    <dbReference type="NCBI Taxonomy" id="46969"/>
    <lineage>
        <taxon>Eukaryota</taxon>
        <taxon>Viridiplantae</taxon>
        <taxon>Streptophyta</taxon>
        <taxon>Embryophyta</taxon>
        <taxon>Tracheophyta</taxon>
        <taxon>Spermatophyta</taxon>
        <taxon>Magnoliopsida</taxon>
        <taxon>Ranunculales</taxon>
        <taxon>Ranunculaceae</taxon>
        <taxon>Thalictroideae</taxon>
        <taxon>Thalictrum</taxon>
    </lineage>
</organism>
<evidence type="ECO:0000259" key="1">
    <source>
        <dbReference type="Pfam" id="PF17766"/>
    </source>
</evidence>
<reference evidence="2 3" key="1">
    <citation type="submission" date="2020-06" db="EMBL/GenBank/DDBJ databases">
        <title>Transcriptomic and genomic resources for Thalictrum thalictroides and T. hernandezii: Facilitating candidate gene discovery in an emerging model plant lineage.</title>
        <authorList>
            <person name="Arias T."/>
            <person name="Riano-Pachon D.M."/>
            <person name="Di Stilio V.S."/>
        </authorList>
    </citation>
    <scope>NUCLEOTIDE SEQUENCE [LARGE SCALE GENOMIC DNA]</scope>
    <source>
        <strain evidence="3">cv. WT478/WT964</strain>
        <tissue evidence="2">Leaves</tissue>
    </source>
</reference>
<comment type="caution">
    <text evidence="2">The sequence shown here is derived from an EMBL/GenBank/DDBJ whole genome shotgun (WGS) entry which is preliminary data.</text>
</comment>
<dbReference type="Proteomes" id="UP000554482">
    <property type="component" value="Unassembled WGS sequence"/>
</dbReference>
<dbReference type="AlphaFoldDB" id="A0A7J6WQ81"/>
<proteinExistence type="predicted"/>
<dbReference type="GO" id="GO:0008233">
    <property type="term" value="F:peptidase activity"/>
    <property type="evidence" value="ECO:0007669"/>
    <property type="project" value="UniProtKB-KW"/>
</dbReference>
<protein>
    <submittedName>
        <fullName evidence="2">Subtilisin-like protease SBT1.4</fullName>
    </submittedName>
</protein>
<accession>A0A7J6WQ81</accession>
<dbReference type="InterPro" id="IPR041469">
    <property type="entry name" value="Subtilisin-like_FN3"/>
</dbReference>
<keyword evidence="2" id="KW-0378">Hydrolase</keyword>
<keyword evidence="2" id="KW-0645">Protease</keyword>
<gene>
    <name evidence="2" type="ORF">FRX31_011290</name>
</gene>